<gene>
    <name evidence="5" type="primary">EFM5</name>
    <name evidence="6" type="ORF">EJ06DRAFT_530630</name>
</gene>
<dbReference type="GO" id="GO:0005737">
    <property type="term" value="C:cytoplasm"/>
    <property type="evidence" value="ECO:0007669"/>
    <property type="project" value="UniProtKB-SubCell"/>
</dbReference>
<proteinExistence type="inferred from homology"/>
<dbReference type="EC" id="2.1.1.-" evidence="5"/>
<evidence type="ECO:0000313" key="6">
    <source>
        <dbReference type="EMBL" id="KAF2399840.1"/>
    </source>
</evidence>
<comment type="similarity">
    <text evidence="5">Belongs to the class I-like SAM-binding methyltransferase superfamily. EFM5 family.</text>
</comment>
<dbReference type="InterPro" id="IPR002052">
    <property type="entry name" value="DNA_methylase_N6_adenine_CS"/>
</dbReference>
<keyword evidence="7" id="KW-1185">Reference proteome</keyword>
<dbReference type="EMBL" id="ML996696">
    <property type="protein sequence ID" value="KAF2399840.1"/>
    <property type="molecule type" value="Genomic_DNA"/>
</dbReference>
<dbReference type="GO" id="GO:0016279">
    <property type="term" value="F:protein-lysine N-methyltransferase activity"/>
    <property type="evidence" value="ECO:0007669"/>
    <property type="project" value="UniProtKB-UniRule"/>
</dbReference>
<dbReference type="Pfam" id="PF10237">
    <property type="entry name" value="N6-adenineMlase"/>
    <property type="match status" value="1"/>
</dbReference>
<dbReference type="GO" id="GO:0003676">
    <property type="term" value="F:nucleic acid binding"/>
    <property type="evidence" value="ECO:0007669"/>
    <property type="project" value="InterPro"/>
</dbReference>
<dbReference type="PANTHER" id="PTHR13200:SF0">
    <property type="entry name" value="EEF1A LYSINE METHYLTRANSFERASE 1"/>
    <property type="match status" value="1"/>
</dbReference>
<organism evidence="6 7">
    <name type="scientific">Trichodelitschia bisporula</name>
    <dbReference type="NCBI Taxonomy" id="703511"/>
    <lineage>
        <taxon>Eukaryota</taxon>
        <taxon>Fungi</taxon>
        <taxon>Dikarya</taxon>
        <taxon>Ascomycota</taxon>
        <taxon>Pezizomycotina</taxon>
        <taxon>Dothideomycetes</taxon>
        <taxon>Dothideomycetes incertae sedis</taxon>
        <taxon>Phaeotrichales</taxon>
        <taxon>Phaeotrichaceae</taxon>
        <taxon>Trichodelitschia</taxon>
    </lineage>
</organism>
<dbReference type="PROSITE" id="PS00092">
    <property type="entry name" value="N6_MTASE"/>
    <property type="match status" value="1"/>
</dbReference>
<evidence type="ECO:0000256" key="2">
    <source>
        <dbReference type="ARBA" id="ARBA00022490"/>
    </source>
</evidence>
<sequence>MSDDEEPLTLSASTLSALQSFYGERDSRLKAFEDLKTAAESTFDASLESSNPTSSPAVPSTITMDFFTEDWNASQFWYTPSTASALAEQLLTSSTPSTRIACVSAPSVFVALRNILAERPEAERPQITLLEYDERFAVFGAQFARYDFAHPTRLPAELKGVFDAIIVDPPFLSADCQTKAALTVRWLAREWKRPGGEGVGVRVVACTGERMGELALRLYGPVGVRLTGFEVEHAKGLSNEFRCFANFEAGDWELLESGGSG</sequence>
<dbReference type="PANTHER" id="PTHR13200">
    <property type="entry name" value="EEF1A LYSINE METHYLTRANSFERASE 1"/>
    <property type="match status" value="1"/>
</dbReference>
<dbReference type="InterPro" id="IPR019369">
    <property type="entry name" value="Efm5/EEF1AKMT1"/>
</dbReference>
<evidence type="ECO:0000256" key="1">
    <source>
        <dbReference type="ARBA" id="ARBA00004496"/>
    </source>
</evidence>
<dbReference type="Proteomes" id="UP000799640">
    <property type="component" value="Unassembled WGS sequence"/>
</dbReference>
<dbReference type="GO" id="GO:0032259">
    <property type="term" value="P:methylation"/>
    <property type="evidence" value="ECO:0007669"/>
    <property type="project" value="UniProtKB-KW"/>
</dbReference>
<keyword evidence="2 5" id="KW-0963">Cytoplasm</keyword>
<comment type="subcellular location">
    <subcellularLocation>
        <location evidence="1 5">Cytoplasm</location>
    </subcellularLocation>
</comment>
<name>A0A6G1HUZ5_9PEZI</name>
<dbReference type="AlphaFoldDB" id="A0A6G1HUZ5"/>
<evidence type="ECO:0000256" key="4">
    <source>
        <dbReference type="ARBA" id="ARBA00022679"/>
    </source>
</evidence>
<evidence type="ECO:0000256" key="5">
    <source>
        <dbReference type="HAMAP-Rule" id="MF_03187"/>
    </source>
</evidence>
<evidence type="ECO:0000256" key="3">
    <source>
        <dbReference type="ARBA" id="ARBA00022603"/>
    </source>
</evidence>
<dbReference type="OrthoDB" id="206354at2759"/>
<keyword evidence="3 5" id="KW-0489">Methyltransferase</keyword>
<evidence type="ECO:0000313" key="7">
    <source>
        <dbReference type="Proteomes" id="UP000799640"/>
    </source>
</evidence>
<dbReference type="InterPro" id="IPR041370">
    <property type="entry name" value="Mlase_EEF1AKMT1/ZCCHC4"/>
</dbReference>
<dbReference type="HAMAP" id="MF_03187">
    <property type="entry name" value="Methyltr_EFM5"/>
    <property type="match status" value="1"/>
</dbReference>
<keyword evidence="4 5" id="KW-0808">Transferase</keyword>
<reference evidence="6" key="1">
    <citation type="journal article" date="2020" name="Stud. Mycol.">
        <title>101 Dothideomycetes genomes: a test case for predicting lifestyles and emergence of pathogens.</title>
        <authorList>
            <person name="Haridas S."/>
            <person name="Albert R."/>
            <person name="Binder M."/>
            <person name="Bloem J."/>
            <person name="Labutti K."/>
            <person name="Salamov A."/>
            <person name="Andreopoulos B."/>
            <person name="Baker S."/>
            <person name="Barry K."/>
            <person name="Bills G."/>
            <person name="Bluhm B."/>
            <person name="Cannon C."/>
            <person name="Castanera R."/>
            <person name="Culley D."/>
            <person name="Daum C."/>
            <person name="Ezra D."/>
            <person name="Gonzalez J."/>
            <person name="Henrissat B."/>
            <person name="Kuo A."/>
            <person name="Liang C."/>
            <person name="Lipzen A."/>
            <person name="Lutzoni F."/>
            <person name="Magnuson J."/>
            <person name="Mondo S."/>
            <person name="Nolan M."/>
            <person name="Ohm R."/>
            <person name="Pangilinan J."/>
            <person name="Park H.-J."/>
            <person name="Ramirez L."/>
            <person name="Alfaro M."/>
            <person name="Sun H."/>
            <person name="Tritt A."/>
            <person name="Yoshinaga Y."/>
            <person name="Zwiers L.-H."/>
            <person name="Turgeon B."/>
            <person name="Goodwin S."/>
            <person name="Spatafora J."/>
            <person name="Crous P."/>
            <person name="Grigoriev I."/>
        </authorList>
    </citation>
    <scope>NUCLEOTIDE SEQUENCE</scope>
    <source>
        <strain evidence="6">CBS 262.69</strain>
    </source>
</reference>
<comment type="function">
    <text evidence="5">S-adenosyl-L-methionine-dependent protein-lysine N-methyltransferase that trimethylates elongation factor 1-alpha at 'Lys-79'.</text>
</comment>
<protein>
    <recommendedName>
        <fullName evidence="5">Protein-lysine N-methyltransferase EFM5</fullName>
        <ecNumber evidence="5">2.1.1.-</ecNumber>
    </recommendedName>
    <alternativeName>
        <fullName evidence="5">Elongation factor methyltransferase 5</fullName>
    </alternativeName>
</protein>
<accession>A0A6G1HUZ5</accession>